<feature type="zinc finger region" description="C3H1-type" evidence="5">
    <location>
        <begin position="154"/>
        <end position="182"/>
    </location>
</feature>
<evidence type="ECO:0000313" key="7">
    <source>
        <dbReference type="EMBL" id="CAJ0607860.1"/>
    </source>
</evidence>
<dbReference type="GO" id="GO:0003730">
    <property type="term" value="F:mRNA 3'-UTR binding"/>
    <property type="evidence" value="ECO:0007669"/>
    <property type="project" value="TreeGrafter"/>
</dbReference>
<dbReference type="EMBL" id="CATQJL010000316">
    <property type="protein sequence ID" value="CAJ0607860.1"/>
    <property type="molecule type" value="Genomic_DNA"/>
</dbReference>
<dbReference type="Pfam" id="PF00642">
    <property type="entry name" value="zf-CCCH"/>
    <property type="match status" value="2"/>
</dbReference>
<dbReference type="GO" id="GO:0043186">
    <property type="term" value="C:P granule"/>
    <property type="evidence" value="ECO:0007669"/>
    <property type="project" value="UniProtKB-ARBA"/>
</dbReference>
<dbReference type="AlphaFoldDB" id="A0AA36HCR7"/>
<dbReference type="InterPro" id="IPR000571">
    <property type="entry name" value="Znf_CCCH"/>
</dbReference>
<dbReference type="InterPro" id="IPR036855">
    <property type="entry name" value="Znf_CCCH_sf"/>
</dbReference>
<dbReference type="GO" id="GO:0010468">
    <property type="term" value="P:regulation of gene expression"/>
    <property type="evidence" value="ECO:0007669"/>
    <property type="project" value="UniProtKB-ARBA"/>
</dbReference>
<dbReference type="GO" id="GO:0005829">
    <property type="term" value="C:cytosol"/>
    <property type="evidence" value="ECO:0007669"/>
    <property type="project" value="TreeGrafter"/>
</dbReference>
<organism evidence="7 8">
    <name type="scientific">Cylicocyclus nassatus</name>
    <name type="common">Nematode worm</name>
    <dbReference type="NCBI Taxonomy" id="53992"/>
    <lineage>
        <taxon>Eukaryota</taxon>
        <taxon>Metazoa</taxon>
        <taxon>Ecdysozoa</taxon>
        <taxon>Nematoda</taxon>
        <taxon>Chromadorea</taxon>
        <taxon>Rhabditida</taxon>
        <taxon>Rhabditina</taxon>
        <taxon>Rhabditomorpha</taxon>
        <taxon>Strongyloidea</taxon>
        <taxon>Strongylidae</taxon>
        <taxon>Cylicocyclus</taxon>
    </lineage>
</organism>
<evidence type="ECO:0000313" key="8">
    <source>
        <dbReference type="Proteomes" id="UP001176961"/>
    </source>
</evidence>
<dbReference type="GO" id="GO:0080090">
    <property type="term" value="P:regulation of primary metabolic process"/>
    <property type="evidence" value="ECO:0007669"/>
    <property type="project" value="UniProtKB-ARBA"/>
</dbReference>
<dbReference type="PANTHER" id="PTHR12547:SF110">
    <property type="entry name" value="C3H1-TYPE DOMAIN-CONTAINING PROTEIN-RELATED"/>
    <property type="match status" value="1"/>
</dbReference>
<keyword evidence="3 5" id="KW-0863">Zinc-finger</keyword>
<keyword evidence="1 5" id="KW-0479">Metal-binding</keyword>
<dbReference type="Proteomes" id="UP001176961">
    <property type="component" value="Unassembled WGS sequence"/>
</dbReference>
<dbReference type="FunFam" id="4.10.1000.10:FF:000018">
    <property type="entry name" value="Zinc finger protein"/>
    <property type="match status" value="1"/>
</dbReference>
<evidence type="ECO:0000256" key="1">
    <source>
        <dbReference type="ARBA" id="ARBA00022723"/>
    </source>
</evidence>
<dbReference type="GO" id="GO:0030154">
    <property type="term" value="P:cell differentiation"/>
    <property type="evidence" value="ECO:0007669"/>
    <property type="project" value="UniProtKB-ARBA"/>
</dbReference>
<dbReference type="PANTHER" id="PTHR12547">
    <property type="entry name" value="CCCH ZINC FINGER/TIS11-RELATED"/>
    <property type="match status" value="1"/>
</dbReference>
<accession>A0AA36HCR7</accession>
<dbReference type="Gene3D" id="4.10.1000.10">
    <property type="entry name" value="Zinc finger, CCCH-type"/>
    <property type="match status" value="1"/>
</dbReference>
<dbReference type="GO" id="GO:0008270">
    <property type="term" value="F:zinc ion binding"/>
    <property type="evidence" value="ECO:0007669"/>
    <property type="project" value="UniProtKB-KW"/>
</dbReference>
<feature type="domain" description="C3H1-type" evidence="6">
    <location>
        <begin position="111"/>
        <end position="139"/>
    </location>
</feature>
<proteinExistence type="predicted"/>
<dbReference type="SUPFAM" id="SSF90229">
    <property type="entry name" value="CCCH zinc finger"/>
    <property type="match status" value="2"/>
</dbReference>
<feature type="zinc finger region" description="C3H1-type" evidence="5">
    <location>
        <begin position="111"/>
        <end position="139"/>
    </location>
</feature>
<dbReference type="PROSITE" id="PS50103">
    <property type="entry name" value="ZF_C3H1"/>
    <property type="match status" value="2"/>
</dbReference>
<evidence type="ECO:0000256" key="5">
    <source>
        <dbReference type="PROSITE-ProRule" id="PRU00723"/>
    </source>
</evidence>
<name>A0AA36HCR7_CYLNA</name>
<keyword evidence="4 5" id="KW-0862">Zinc</keyword>
<evidence type="ECO:0000259" key="6">
    <source>
        <dbReference type="PROSITE" id="PS50103"/>
    </source>
</evidence>
<protein>
    <recommendedName>
        <fullName evidence="6">C3H1-type domain-containing protein</fullName>
    </recommendedName>
</protein>
<sequence length="285" mass="32658">MISRKMSDRLPEIHTTRLNDSNEVDNTAAKLMKTNLNDYSMYEVDEKHNTTCPPDLMGFDVNLLRNLTAQDAYLREQLSSCVKSALAAQDPCTLADDEREELLRQKRKEDAYKTALCESWRRTQTCSYGKDCRFAHGVDELRLPSQPRGRNHPKYKTVLCDKFSSTGYCKYGARCQFIHKITNPAILAQQMLAHENASLRESMHSSYDQQLPNYRNPYAISQASNRRLADLNVSMPIEAINQRSDVDRALARTVGNQNVARIARSVESRHALSSLNWFNASNRRY</sequence>
<reference evidence="7" key="1">
    <citation type="submission" date="2023-07" db="EMBL/GenBank/DDBJ databases">
        <authorList>
            <consortium name="CYATHOMIX"/>
        </authorList>
    </citation>
    <scope>NUCLEOTIDE SEQUENCE</scope>
    <source>
        <strain evidence="7">N/A</strain>
    </source>
</reference>
<comment type="caution">
    <text evidence="7">The sequence shown here is derived from an EMBL/GenBank/DDBJ whole genome shotgun (WGS) entry which is preliminary data.</text>
</comment>
<dbReference type="InterPro" id="IPR045877">
    <property type="entry name" value="ZFP36-like"/>
</dbReference>
<dbReference type="SMART" id="SM00356">
    <property type="entry name" value="ZnF_C3H1"/>
    <property type="match status" value="2"/>
</dbReference>
<keyword evidence="8" id="KW-1185">Reference proteome</keyword>
<keyword evidence="2" id="KW-0677">Repeat</keyword>
<evidence type="ECO:0000256" key="3">
    <source>
        <dbReference type="ARBA" id="ARBA00022771"/>
    </source>
</evidence>
<dbReference type="FunFam" id="4.10.1000.10:FF:000001">
    <property type="entry name" value="zinc finger CCCH domain-containing protein 15-like"/>
    <property type="match status" value="1"/>
</dbReference>
<feature type="domain" description="C3H1-type" evidence="6">
    <location>
        <begin position="154"/>
        <end position="182"/>
    </location>
</feature>
<gene>
    <name evidence="7" type="ORF">CYNAS_LOCUS19843</name>
</gene>
<evidence type="ECO:0000256" key="2">
    <source>
        <dbReference type="ARBA" id="ARBA00022737"/>
    </source>
</evidence>
<evidence type="ECO:0000256" key="4">
    <source>
        <dbReference type="ARBA" id="ARBA00022833"/>
    </source>
</evidence>
<dbReference type="Gene3D" id="6.10.250.3220">
    <property type="match status" value="1"/>
</dbReference>